<sequence length="58" mass="6504">MQVLEMIDGRLLWPDASAVKRGRRGSEEKPMAVKATDWQEMAAVRCSNGVQGIRCIKE</sequence>
<name>F2E4N5_HORVV</name>
<accession>F2E4N5</accession>
<evidence type="ECO:0000313" key="1">
    <source>
        <dbReference type="EMBL" id="BAK02307.1"/>
    </source>
</evidence>
<protein>
    <submittedName>
        <fullName evidence="1">Predicted protein</fullName>
    </submittedName>
</protein>
<dbReference type="EMBL" id="AK371109">
    <property type="protein sequence ID" value="BAK02307.1"/>
    <property type="molecule type" value="mRNA"/>
</dbReference>
<dbReference type="AlphaFoldDB" id="F2E4N5"/>
<proteinExistence type="evidence at transcript level"/>
<organism evidence="1">
    <name type="scientific">Hordeum vulgare subsp. vulgare</name>
    <name type="common">Domesticated barley</name>
    <dbReference type="NCBI Taxonomy" id="112509"/>
    <lineage>
        <taxon>Eukaryota</taxon>
        <taxon>Viridiplantae</taxon>
        <taxon>Streptophyta</taxon>
        <taxon>Embryophyta</taxon>
        <taxon>Tracheophyta</taxon>
        <taxon>Spermatophyta</taxon>
        <taxon>Magnoliopsida</taxon>
        <taxon>Liliopsida</taxon>
        <taxon>Poales</taxon>
        <taxon>Poaceae</taxon>
        <taxon>BOP clade</taxon>
        <taxon>Pooideae</taxon>
        <taxon>Triticodae</taxon>
        <taxon>Triticeae</taxon>
        <taxon>Hordeinae</taxon>
        <taxon>Hordeum</taxon>
    </lineage>
</organism>
<reference evidence="1" key="1">
    <citation type="journal article" date="2011" name="Plant Physiol.">
        <title>Comprehensive sequence analysis of 24,783 barley full-length cDNAs derived from 12 clone libraries.</title>
        <authorList>
            <person name="Matsumoto T."/>
            <person name="Tanaka T."/>
            <person name="Sakai H."/>
            <person name="Amano N."/>
            <person name="Kanamori H."/>
            <person name="Kurita K."/>
            <person name="Kikuta A."/>
            <person name="Kamiya K."/>
            <person name="Yamamoto M."/>
            <person name="Ikawa H."/>
            <person name="Fujii N."/>
            <person name="Hori K."/>
            <person name="Itoh T."/>
            <person name="Sato K."/>
        </authorList>
    </citation>
    <scope>NUCLEOTIDE SEQUENCE</scope>
</reference>